<dbReference type="InterPro" id="IPR001282">
    <property type="entry name" value="G6P_DH"/>
</dbReference>
<evidence type="ECO:0000259" key="8">
    <source>
        <dbReference type="Pfam" id="PF02781"/>
    </source>
</evidence>
<gene>
    <name evidence="9" type="ORF">GpartN1_g3404.t1</name>
</gene>
<evidence type="ECO:0000259" key="7">
    <source>
        <dbReference type="Pfam" id="PF00479"/>
    </source>
</evidence>
<comment type="pathway">
    <text evidence="6">Carbohydrate degradation; pentose phosphate pathway; D-ribulose 5-phosphate from D-glucose 6-phosphate (oxidative stage): step 1/3.</text>
</comment>
<dbReference type="OrthoDB" id="60984at2759"/>
<evidence type="ECO:0000256" key="6">
    <source>
        <dbReference type="RuleBase" id="RU362120"/>
    </source>
</evidence>
<dbReference type="HAMAP" id="MF_00966">
    <property type="entry name" value="G6PD"/>
    <property type="match status" value="1"/>
</dbReference>
<evidence type="ECO:0000256" key="3">
    <source>
        <dbReference type="ARBA" id="ARBA00022857"/>
    </source>
</evidence>
<dbReference type="NCBIfam" id="TIGR00871">
    <property type="entry name" value="zwf"/>
    <property type="match status" value="1"/>
</dbReference>
<dbReference type="Pfam" id="PF02781">
    <property type="entry name" value="G6PD_C"/>
    <property type="match status" value="1"/>
</dbReference>
<dbReference type="GO" id="GO:0009051">
    <property type="term" value="P:pentose-phosphate shunt, oxidative branch"/>
    <property type="evidence" value="ECO:0007669"/>
    <property type="project" value="TreeGrafter"/>
</dbReference>
<keyword evidence="2 6" id="KW-0313">Glucose metabolism</keyword>
<comment type="caution">
    <text evidence="9">The sequence shown here is derived from an EMBL/GenBank/DDBJ whole genome shotgun (WGS) entry which is preliminary data.</text>
</comment>
<dbReference type="InterPro" id="IPR036291">
    <property type="entry name" value="NAD(P)-bd_dom_sf"/>
</dbReference>
<name>A0A9C7PVF8_9RHOD</name>
<evidence type="ECO:0000256" key="4">
    <source>
        <dbReference type="ARBA" id="ARBA00023002"/>
    </source>
</evidence>
<dbReference type="GO" id="GO:0004345">
    <property type="term" value="F:glucose-6-phosphate dehydrogenase activity"/>
    <property type="evidence" value="ECO:0007669"/>
    <property type="project" value="UniProtKB-EC"/>
</dbReference>
<accession>A0A9C7PVF8</accession>
<dbReference type="InterPro" id="IPR019796">
    <property type="entry name" value="G6P_DH_AS"/>
</dbReference>
<sequence length="600" mass="69674">MWIPLFTTSLWNTNTIHLWKTKYIQRRASPLYLPLLERRSSSAPRFTIPCIQAVQVDTSTDSQWNNAPLEEPLMTTTSERPSVAKQNNNHLGNTLDPSLMDSVKKRKQRAKEEPLCIVVVGASGDLAKKKTFPALFSLYYHDLLPNDFLIVGYARRPMSQEDFRNSIMESLTCRVIDGPQCQQKMDEFLPKCHYMSGMYNKTEDFVRLDQLLNNFEQSFPNTRVDRLYYLAVPSQVFEDVVHHIHYSGRTKRGWNRIVMEKPFGKDTNSYLQLRNSLRNCISEDEIYRIDHYLGKELVQNLMVLRFANYLFEPLWNRDHIASIQIVFKENFGVEGRAGYFDEYGIIRDIMQNHLLQVMALLGMEQPVTLHAEDIRDEKVKFLRCIRPLKASDFVLGQYRDRQNPQRSYLSEPGIVNNSHTPTFAACVFQVNNRRWSGVPFLMKAGKALDERKAEIRIQFQSVPGGLFSQIVSSHLPHNELVIRVQPDEAIYMRILSKAPGFTSRLEEARLNLFYRTAWEDSKDIPDAYERLILDVIHGEKSLFIRDDELEVAWNIFTPALKEMELTQDAWKPILYDYGGRGPVESDYLAAKYGVQWSEGD</sequence>
<dbReference type="PANTHER" id="PTHR23429:SF13">
    <property type="entry name" value="GLUCOSE-6-PHOSPHATE 1-DEHYDROGENASE 1, CHLOROPLASTIC"/>
    <property type="match status" value="1"/>
</dbReference>
<evidence type="ECO:0000313" key="9">
    <source>
        <dbReference type="EMBL" id="GJQ11613.1"/>
    </source>
</evidence>
<proteinExistence type="inferred from homology"/>
<dbReference type="Gene3D" id="3.30.360.10">
    <property type="entry name" value="Dihydrodipicolinate Reductase, domain 2"/>
    <property type="match status" value="1"/>
</dbReference>
<evidence type="ECO:0000313" key="10">
    <source>
        <dbReference type="Proteomes" id="UP001061958"/>
    </source>
</evidence>
<dbReference type="PROSITE" id="PS00069">
    <property type="entry name" value="G6P_DEHYDROGENASE"/>
    <property type="match status" value="1"/>
</dbReference>
<dbReference type="FunFam" id="3.30.360.10:FF:000018">
    <property type="entry name" value="Glucose-6-phosphate 1-dehydrogenase"/>
    <property type="match status" value="1"/>
</dbReference>
<dbReference type="InterPro" id="IPR022675">
    <property type="entry name" value="G6P_DH_C"/>
</dbReference>
<reference evidence="9" key="1">
    <citation type="journal article" date="2022" name="Proc. Natl. Acad. Sci. U.S.A.">
        <title>Life cycle and functional genomics of the unicellular red alga Galdieria for elucidating algal and plant evolution and industrial use.</title>
        <authorList>
            <person name="Hirooka S."/>
            <person name="Itabashi T."/>
            <person name="Ichinose T.M."/>
            <person name="Onuma R."/>
            <person name="Fujiwara T."/>
            <person name="Yamashita S."/>
            <person name="Jong L.W."/>
            <person name="Tomita R."/>
            <person name="Iwane A.H."/>
            <person name="Miyagishima S.Y."/>
        </authorList>
    </citation>
    <scope>NUCLEOTIDE SEQUENCE</scope>
    <source>
        <strain evidence="9">NBRC 102759</strain>
    </source>
</reference>
<dbReference type="PANTHER" id="PTHR23429">
    <property type="entry name" value="GLUCOSE-6-PHOSPHATE 1-DEHYDROGENASE G6PD"/>
    <property type="match status" value="1"/>
</dbReference>
<dbReference type="SUPFAM" id="SSF51735">
    <property type="entry name" value="NAD(P)-binding Rossmann-fold domains"/>
    <property type="match status" value="1"/>
</dbReference>
<dbReference type="GO" id="GO:0006006">
    <property type="term" value="P:glucose metabolic process"/>
    <property type="evidence" value="ECO:0007669"/>
    <property type="project" value="UniProtKB-KW"/>
</dbReference>
<feature type="domain" description="Glucose-6-phosphate dehydrogenase NAD-binding" evidence="7">
    <location>
        <begin position="118"/>
        <end position="300"/>
    </location>
</feature>
<dbReference type="AlphaFoldDB" id="A0A9C7PVF8"/>
<organism evidence="9 10">
    <name type="scientific">Galdieria partita</name>
    <dbReference type="NCBI Taxonomy" id="83374"/>
    <lineage>
        <taxon>Eukaryota</taxon>
        <taxon>Rhodophyta</taxon>
        <taxon>Bangiophyceae</taxon>
        <taxon>Galdieriales</taxon>
        <taxon>Galdieriaceae</taxon>
        <taxon>Galdieria</taxon>
    </lineage>
</organism>
<feature type="domain" description="Glucose-6-phosphate dehydrogenase C-terminal" evidence="8">
    <location>
        <begin position="302"/>
        <end position="596"/>
    </location>
</feature>
<reference evidence="9" key="2">
    <citation type="submission" date="2022-01" db="EMBL/GenBank/DDBJ databases">
        <authorList>
            <person name="Hirooka S."/>
            <person name="Miyagishima S.Y."/>
        </authorList>
    </citation>
    <scope>NUCLEOTIDE SEQUENCE</scope>
    <source>
        <strain evidence="9">NBRC 102759</strain>
    </source>
</reference>
<dbReference type="Gene3D" id="3.40.50.720">
    <property type="entry name" value="NAD(P)-binding Rossmann-like Domain"/>
    <property type="match status" value="1"/>
</dbReference>
<protein>
    <recommendedName>
        <fullName evidence="6">Glucose-6-phosphate 1-dehydrogenase</fullName>
        <ecNumber evidence="6">1.1.1.49</ecNumber>
    </recommendedName>
</protein>
<dbReference type="Proteomes" id="UP001061958">
    <property type="component" value="Unassembled WGS sequence"/>
</dbReference>
<dbReference type="EC" id="1.1.1.49" evidence="6"/>
<evidence type="ECO:0000256" key="2">
    <source>
        <dbReference type="ARBA" id="ARBA00022526"/>
    </source>
</evidence>
<dbReference type="Pfam" id="PF00479">
    <property type="entry name" value="G6PD_N"/>
    <property type="match status" value="1"/>
</dbReference>
<keyword evidence="3 6" id="KW-0521">NADP</keyword>
<evidence type="ECO:0000256" key="1">
    <source>
        <dbReference type="ARBA" id="ARBA00009975"/>
    </source>
</evidence>
<keyword evidence="10" id="KW-1185">Reference proteome</keyword>
<dbReference type="GO" id="GO:0050661">
    <property type="term" value="F:NADP binding"/>
    <property type="evidence" value="ECO:0007669"/>
    <property type="project" value="InterPro"/>
</dbReference>
<evidence type="ECO:0000256" key="5">
    <source>
        <dbReference type="ARBA" id="ARBA00023277"/>
    </source>
</evidence>
<comment type="catalytic activity">
    <reaction evidence="6">
        <text>D-glucose 6-phosphate + NADP(+) = 6-phospho-D-glucono-1,5-lactone + NADPH + H(+)</text>
        <dbReference type="Rhea" id="RHEA:15841"/>
        <dbReference type="ChEBI" id="CHEBI:15378"/>
        <dbReference type="ChEBI" id="CHEBI:57783"/>
        <dbReference type="ChEBI" id="CHEBI:57955"/>
        <dbReference type="ChEBI" id="CHEBI:58349"/>
        <dbReference type="ChEBI" id="CHEBI:61548"/>
        <dbReference type="EC" id="1.1.1.49"/>
    </reaction>
</comment>
<comment type="function">
    <text evidence="6">Catalyzes the rate-limiting step of the oxidative pentose-phosphate pathway, which represents a route for the dissimilation of carbohydrates besides glycolysis.</text>
</comment>
<dbReference type="EMBL" id="BQMJ01000025">
    <property type="protein sequence ID" value="GJQ11613.1"/>
    <property type="molecule type" value="Genomic_DNA"/>
</dbReference>
<dbReference type="PRINTS" id="PR00079">
    <property type="entry name" value="G6PDHDRGNASE"/>
</dbReference>
<dbReference type="InterPro" id="IPR022674">
    <property type="entry name" value="G6P_DH_NAD-bd"/>
</dbReference>
<dbReference type="SUPFAM" id="SSF55347">
    <property type="entry name" value="Glyceraldehyde-3-phosphate dehydrogenase-like, C-terminal domain"/>
    <property type="match status" value="1"/>
</dbReference>
<keyword evidence="5 6" id="KW-0119">Carbohydrate metabolism</keyword>
<keyword evidence="4 6" id="KW-0560">Oxidoreductase</keyword>
<comment type="similarity">
    <text evidence="1 6">Belongs to the glucose-6-phosphate dehydrogenase family.</text>
</comment>